<protein>
    <submittedName>
        <fullName evidence="2">Uncharacterized protein</fullName>
    </submittedName>
</protein>
<gene>
    <name evidence="2" type="ORF">RM543_13770</name>
</gene>
<dbReference type="Proteomes" id="UP001265259">
    <property type="component" value="Unassembled WGS sequence"/>
</dbReference>
<accession>A0ABU3DJ51</accession>
<evidence type="ECO:0000313" key="2">
    <source>
        <dbReference type="EMBL" id="MDT0683755.1"/>
    </source>
</evidence>
<reference evidence="2 3" key="1">
    <citation type="submission" date="2023-09" db="EMBL/GenBank/DDBJ databases">
        <authorList>
            <person name="Rey-Velasco X."/>
        </authorList>
    </citation>
    <scope>NUCLEOTIDE SEQUENCE [LARGE SCALE GENOMIC DNA]</scope>
    <source>
        <strain evidence="2 3">F158</strain>
    </source>
</reference>
<keyword evidence="3" id="KW-1185">Reference proteome</keyword>
<dbReference type="EMBL" id="JAVRHL010000003">
    <property type="protein sequence ID" value="MDT0683755.1"/>
    <property type="molecule type" value="Genomic_DNA"/>
</dbReference>
<feature type="region of interest" description="Disordered" evidence="1">
    <location>
        <begin position="70"/>
        <end position="89"/>
    </location>
</feature>
<dbReference type="RefSeq" id="WP_311692594.1">
    <property type="nucleotide sequence ID" value="NZ_JAVRHL010000003.1"/>
</dbReference>
<organism evidence="2 3">
    <name type="scientific">Tropicimonas omnivorans</name>
    <dbReference type="NCBI Taxonomy" id="3075590"/>
    <lineage>
        <taxon>Bacteria</taxon>
        <taxon>Pseudomonadati</taxon>
        <taxon>Pseudomonadota</taxon>
        <taxon>Alphaproteobacteria</taxon>
        <taxon>Rhodobacterales</taxon>
        <taxon>Roseobacteraceae</taxon>
        <taxon>Tropicimonas</taxon>
    </lineage>
</organism>
<name>A0ABU3DJ51_9RHOB</name>
<proteinExistence type="predicted"/>
<evidence type="ECO:0000313" key="3">
    <source>
        <dbReference type="Proteomes" id="UP001265259"/>
    </source>
</evidence>
<sequence>MRKTGDWADPKRLIDESYRIDGITTEECRSIFMDWAISLPAGSDPAVAIEALLERHGQAGHPMTDVLREGLAAPQKTGRRGGPAARRRP</sequence>
<evidence type="ECO:0000256" key="1">
    <source>
        <dbReference type="SAM" id="MobiDB-lite"/>
    </source>
</evidence>
<comment type="caution">
    <text evidence="2">The sequence shown here is derived from an EMBL/GenBank/DDBJ whole genome shotgun (WGS) entry which is preliminary data.</text>
</comment>